<gene>
    <name evidence="2" type="ORF">BD410DRAFT_628157</name>
</gene>
<dbReference type="Proteomes" id="UP000294933">
    <property type="component" value="Unassembled WGS sequence"/>
</dbReference>
<evidence type="ECO:0000313" key="2">
    <source>
        <dbReference type="EMBL" id="TDL25164.1"/>
    </source>
</evidence>
<reference evidence="2 3" key="1">
    <citation type="submission" date="2018-06" db="EMBL/GenBank/DDBJ databases">
        <title>A transcriptomic atlas of mushroom development highlights an independent origin of complex multicellularity.</title>
        <authorList>
            <consortium name="DOE Joint Genome Institute"/>
            <person name="Krizsan K."/>
            <person name="Almasi E."/>
            <person name="Merenyi Z."/>
            <person name="Sahu N."/>
            <person name="Viragh M."/>
            <person name="Koszo T."/>
            <person name="Mondo S."/>
            <person name="Kiss B."/>
            <person name="Balint B."/>
            <person name="Kues U."/>
            <person name="Barry K."/>
            <person name="Hegedus J.C."/>
            <person name="Henrissat B."/>
            <person name="Johnson J."/>
            <person name="Lipzen A."/>
            <person name="Ohm R."/>
            <person name="Nagy I."/>
            <person name="Pangilinan J."/>
            <person name="Yan J."/>
            <person name="Xiong Y."/>
            <person name="Grigoriev I.V."/>
            <person name="Hibbett D.S."/>
            <person name="Nagy L.G."/>
        </authorList>
    </citation>
    <scope>NUCLEOTIDE SEQUENCE [LARGE SCALE GENOMIC DNA]</scope>
    <source>
        <strain evidence="2 3">SZMC22713</strain>
    </source>
</reference>
<name>A0A4Y7QC63_9AGAM</name>
<sequence>MQTELPHSQAFVGLQSVARRPDPEPIAIELMTTTAHDNTTHVQLASLTFTTNPMSRIKRTAAIQLATLCYAAFLTGWGDGSSGPLLPRIQLYYNVGYASIALIFVISSIVSVAQKNLILLNALRVILLAQQ</sequence>
<protein>
    <submittedName>
        <fullName evidence="2">Uncharacterized protein</fullName>
    </submittedName>
</protein>
<dbReference type="EMBL" id="ML170164">
    <property type="protein sequence ID" value="TDL25164.1"/>
    <property type="molecule type" value="Genomic_DNA"/>
</dbReference>
<feature type="transmembrane region" description="Helical" evidence="1">
    <location>
        <begin position="61"/>
        <end position="78"/>
    </location>
</feature>
<keyword evidence="1" id="KW-0472">Membrane</keyword>
<dbReference type="STRING" id="50990.A0A4Y7QC63"/>
<keyword evidence="1" id="KW-1133">Transmembrane helix</keyword>
<organism evidence="2 3">
    <name type="scientific">Rickenella mellea</name>
    <dbReference type="NCBI Taxonomy" id="50990"/>
    <lineage>
        <taxon>Eukaryota</taxon>
        <taxon>Fungi</taxon>
        <taxon>Dikarya</taxon>
        <taxon>Basidiomycota</taxon>
        <taxon>Agaricomycotina</taxon>
        <taxon>Agaricomycetes</taxon>
        <taxon>Hymenochaetales</taxon>
        <taxon>Rickenellaceae</taxon>
        <taxon>Rickenella</taxon>
    </lineage>
</organism>
<dbReference type="OrthoDB" id="413079at2759"/>
<accession>A0A4Y7QC63</accession>
<keyword evidence="1" id="KW-0812">Transmembrane</keyword>
<dbReference type="AlphaFoldDB" id="A0A4Y7QC63"/>
<proteinExistence type="predicted"/>
<feature type="transmembrane region" description="Helical" evidence="1">
    <location>
        <begin position="90"/>
        <end position="113"/>
    </location>
</feature>
<evidence type="ECO:0000313" key="3">
    <source>
        <dbReference type="Proteomes" id="UP000294933"/>
    </source>
</evidence>
<keyword evidence="3" id="KW-1185">Reference proteome</keyword>
<dbReference type="VEuPathDB" id="FungiDB:BD410DRAFT_628157"/>
<evidence type="ECO:0000256" key="1">
    <source>
        <dbReference type="SAM" id="Phobius"/>
    </source>
</evidence>